<name>A0ABD0YEI9_9HEMI</name>
<dbReference type="EMBL" id="JBFDAA010000009">
    <property type="protein sequence ID" value="KAL1129064.1"/>
    <property type="molecule type" value="Genomic_DNA"/>
</dbReference>
<accession>A0ABD0YEI9</accession>
<reference evidence="1 2" key="1">
    <citation type="submission" date="2024-07" db="EMBL/GenBank/DDBJ databases">
        <title>Chromosome-level genome assembly of the water stick insect Ranatra chinensis (Heteroptera: Nepidae).</title>
        <authorList>
            <person name="Liu X."/>
        </authorList>
    </citation>
    <scope>NUCLEOTIDE SEQUENCE [LARGE SCALE GENOMIC DNA]</scope>
    <source>
        <strain evidence="1">Cailab_2021Rc</strain>
        <tissue evidence="1">Muscle</tissue>
    </source>
</reference>
<protein>
    <submittedName>
        <fullName evidence="1">Uncharacterized protein</fullName>
    </submittedName>
</protein>
<dbReference type="Proteomes" id="UP001558652">
    <property type="component" value="Unassembled WGS sequence"/>
</dbReference>
<keyword evidence="2" id="KW-1185">Reference proteome</keyword>
<sequence length="193" mass="21053">MFYQNKKQETTEIGHHCETYSYGRCAPNYMFPTFIRLPKNCARFPNSVEMGVGVSGREFCGFDHSYRKWTLLQAEGCDGGRERMQVVVWSTLKVWVAALGAVALVTGAGLCALRGGPGPGPAVGRLVERAAGSVGRLEGRAERLGRQMALVKETAAQLLYRRRAARTPATLFLQPPPVPCCPQIGSSNSSYTP</sequence>
<evidence type="ECO:0000313" key="1">
    <source>
        <dbReference type="EMBL" id="KAL1129064.1"/>
    </source>
</evidence>
<proteinExistence type="predicted"/>
<dbReference type="AlphaFoldDB" id="A0ABD0YEI9"/>
<organism evidence="1 2">
    <name type="scientific">Ranatra chinensis</name>
    <dbReference type="NCBI Taxonomy" id="642074"/>
    <lineage>
        <taxon>Eukaryota</taxon>
        <taxon>Metazoa</taxon>
        <taxon>Ecdysozoa</taxon>
        <taxon>Arthropoda</taxon>
        <taxon>Hexapoda</taxon>
        <taxon>Insecta</taxon>
        <taxon>Pterygota</taxon>
        <taxon>Neoptera</taxon>
        <taxon>Paraneoptera</taxon>
        <taxon>Hemiptera</taxon>
        <taxon>Heteroptera</taxon>
        <taxon>Panheteroptera</taxon>
        <taxon>Nepomorpha</taxon>
        <taxon>Nepidae</taxon>
        <taxon>Ranatrinae</taxon>
        <taxon>Ranatra</taxon>
    </lineage>
</organism>
<evidence type="ECO:0000313" key="2">
    <source>
        <dbReference type="Proteomes" id="UP001558652"/>
    </source>
</evidence>
<gene>
    <name evidence="1" type="ORF">AAG570_013596</name>
</gene>
<comment type="caution">
    <text evidence="1">The sequence shown here is derived from an EMBL/GenBank/DDBJ whole genome shotgun (WGS) entry which is preliminary data.</text>
</comment>